<dbReference type="EMBL" id="WJXA01000003">
    <property type="protein sequence ID" value="KAF7147196.1"/>
    <property type="molecule type" value="Genomic_DNA"/>
</dbReference>
<dbReference type="Proteomes" id="UP000626092">
    <property type="component" value="Unassembled WGS sequence"/>
</dbReference>
<feature type="compositionally biased region" description="Low complexity" evidence="1">
    <location>
        <begin position="1"/>
        <end position="14"/>
    </location>
</feature>
<name>A0A834H401_RHOSS</name>
<evidence type="ECO:0000313" key="3">
    <source>
        <dbReference type="Proteomes" id="UP000626092"/>
    </source>
</evidence>
<dbReference type="AlphaFoldDB" id="A0A834H401"/>
<gene>
    <name evidence="2" type="ORF">RHSIM_Rhsim03G0128500</name>
</gene>
<evidence type="ECO:0000256" key="1">
    <source>
        <dbReference type="SAM" id="MobiDB-lite"/>
    </source>
</evidence>
<accession>A0A834H401</accession>
<comment type="caution">
    <text evidence="2">The sequence shown here is derived from an EMBL/GenBank/DDBJ whole genome shotgun (WGS) entry which is preliminary data.</text>
</comment>
<feature type="region of interest" description="Disordered" evidence="1">
    <location>
        <begin position="1"/>
        <end position="31"/>
    </location>
</feature>
<sequence>MNVGGSSISSKTSSMMEPLKTRHPNQIPIPTGFQSMPKLLKPIVQEPKEDGVHYIEDVEYEWTIKRGDLVDEWLEREAAELHAENQLEPGNEIMGALQVDDEWLIAHVDHTNVNNAEWEWDPTPNKWQMIEKEDLLDYVTLPLLFTNYEYEFAHDRASLRLFRQPPENLEDFFRNVEYCPQICIISDLLPKSIVHIPNMPCISVIQGLWEDDDTVDLYVEREE</sequence>
<keyword evidence="3" id="KW-1185">Reference proteome</keyword>
<organism evidence="2 3">
    <name type="scientific">Rhododendron simsii</name>
    <name type="common">Sims's rhododendron</name>
    <dbReference type="NCBI Taxonomy" id="118357"/>
    <lineage>
        <taxon>Eukaryota</taxon>
        <taxon>Viridiplantae</taxon>
        <taxon>Streptophyta</taxon>
        <taxon>Embryophyta</taxon>
        <taxon>Tracheophyta</taxon>
        <taxon>Spermatophyta</taxon>
        <taxon>Magnoliopsida</taxon>
        <taxon>eudicotyledons</taxon>
        <taxon>Gunneridae</taxon>
        <taxon>Pentapetalae</taxon>
        <taxon>asterids</taxon>
        <taxon>Ericales</taxon>
        <taxon>Ericaceae</taxon>
        <taxon>Ericoideae</taxon>
        <taxon>Rhodoreae</taxon>
        <taxon>Rhododendron</taxon>
    </lineage>
</organism>
<reference evidence="2" key="1">
    <citation type="submission" date="2019-11" db="EMBL/GenBank/DDBJ databases">
        <authorList>
            <person name="Liu Y."/>
            <person name="Hou J."/>
            <person name="Li T.-Q."/>
            <person name="Guan C.-H."/>
            <person name="Wu X."/>
            <person name="Wu H.-Z."/>
            <person name="Ling F."/>
            <person name="Zhang R."/>
            <person name="Shi X.-G."/>
            <person name="Ren J.-P."/>
            <person name="Chen E.-F."/>
            <person name="Sun J.-M."/>
        </authorList>
    </citation>
    <scope>NUCLEOTIDE SEQUENCE</scope>
    <source>
        <strain evidence="2">Adult_tree_wgs_1</strain>
        <tissue evidence="2">Leaves</tissue>
    </source>
</reference>
<proteinExistence type="predicted"/>
<protein>
    <submittedName>
        <fullName evidence="2">Uncharacterized protein</fullName>
    </submittedName>
</protein>
<evidence type="ECO:0000313" key="2">
    <source>
        <dbReference type="EMBL" id="KAF7147196.1"/>
    </source>
</evidence>